<sequence>MRVEVTYSQSFEMVGSHEFRAVVARYRFEIFFAVCSAAQDFIESLDHAFHAFVSHLSHNFPARLPFCEGQKTAD</sequence>
<dbReference type="Proteomes" id="UP000543804">
    <property type="component" value="Unassembled WGS sequence"/>
</dbReference>
<comment type="caution">
    <text evidence="1">The sequence shown here is derived from an EMBL/GenBank/DDBJ whole genome shotgun (WGS) entry which is preliminary data.</text>
</comment>
<proteinExistence type="predicted"/>
<gene>
    <name evidence="1" type="ORF">HF878_02085</name>
</gene>
<dbReference type="RefSeq" id="WP_170077044.1">
    <property type="nucleotide sequence ID" value="NZ_JABAFA010000003.1"/>
</dbReference>
<dbReference type="AlphaFoldDB" id="A0A848B461"/>
<name>A0A848B461_9FIRM</name>
<reference evidence="1 2" key="1">
    <citation type="submission" date="2020-04" db="EMBL/GenBank/DDBJ databases">
        <authorList>
            <person name="Hitch T.C.A."/>
            <person name="Wylensek D."/>
            <person name="Clavel T."/>
        </authorList>
    </citation>
    <scope>NUCLEOTIDE SEQUENCE [LARGE SCALE GENOMIC DNA]</scope>
    <source>
        <strain evidence="1 2">PG-130-P53-12</strain>
    </source>
</reference>
<organism evidence="1 2">
    <name type="scientific">Selenomonas bovis</name>
    <dbReference type="NCBI Taxonomy" id="416586"/>
    <lineage>
        <taxon>Bacteria</taxon>
        <taxon>Bacillati</taxon>
        <taxon>Bacillota</taxon>
        <taxon>Negativicutes</taxon>
        <taxon>Selenomonadales</taxon>
        <taxon>Selenomonadaceae</taxon>
        <taxon>Selenomonas</taxon>
    </lineage>
</organism>
<evidence type="ECO:0000313" key="2">
    <source>
        <dbReference type="Proteomes" id="UP000543804"/>
    </source>
</evidence>
<dbReference type="EMBL" id="JABAFA010000003">
    <property type="protein sequence ID" value="NMD98276.1"/>
    <property type="molecule type" value="Genomic_DNA"/>
</dbReference>
<evidence type="ECO:0000313" key="1">
    <source>
        <dbReference type="EMBL" id="NMD98276.1"/>
    </source>
</evidence>
<protein>
    <submittedName>
        <fullName evidence="1">Uncharacterized protein</fullName>
    </submittedName>
</protein>
<accession>A0A848B461</accession>
<keyword evidence="2" id="KW-1185">Reference proteome</keyword>